<proteinExistence type="predicted"/>
<keyword evidence="2" id="KW-1185">Reference proteome</keyword>
<gene>
    <name evidence="1" type="ORF">AEQ48_25135</name>
</gene>
<reference evidence="1 2" key="1">
    <citation type="submission" date="2015-07" db="EMBL/GenBank/DDBJ databases">
        <title>Whole genome sequencing of endophytes isolated from poison ivy (Toxicodendron radicans).</title>
        <authorList>
            <person name="Tran P.N."/>
            <person name="Lee Y.P."/>
            <person name="Gan H.M."/>
            <person name="Savka M.A."/>
        </authorList>
    </citation>
    <scope>NUCLEOTIDE SEQUENCE [LARGE SCALE GENOMIC DNA]</scope>
    <source>
        <strain evidence="1 2">RIT-PI-g</strain>
    </source>
</reference>
<evidence type="ECO:0000313" key="2">
    <source>
        <dbReference type="Proteomes" id="UP000037820"/>
    </source>
</evidence>
<dbReference type="EMBL" id="LHOY01000047">
    <property type="protein sequence ID" value="KPG69123.1"/>
    <property type="molecule type" value="Genomic_DNA"/>
</dbReference>
<name>A0ABR5M0H9_9PSED</name>
<accession>A0ABR5M0H9</accession>
<organism evidence="1 2">
    <name type="scientific">Pseudomonas libanensis</name>
    <dbReference type="NCBI Taxonomy" id="75588"/>
    <lineage>
        <taxon>Bacteria</taxon>
        <taxon>Pseudomonadati</taxon>
        <taxon>Pseudomonadota</taxon>
        <taxon>Gammaproteobacteria</taxon>
        <taxon>Pseudomonadales</taxon>
        <taxon>Pseudomonadaceae</taxon>
        <taxon>Pseudomonas</taxon>
    </lineage>
</organism>
<dbReference type="Proteomes" id="UP000037820">
    <property type="component" value="Unassembled WGS sequence"/>
</dbReference>
<evidence type="ECO:0000313" key="1">
    <source>
        <dbReference type="EMBL" id="KPG69123.1"/>
    </source>
</evidence>
<sequence>MALARKNFHYLAEAKDQAHLAKLRLGAVGYNQSLMTAGWISQEQVDQLNAELDVACGSRSRALRPDQ</sequence>
<comment type="caution">
    <text evidence="1">The sequence shown here is derived from an EMBL/GenBank/DDBJ whole genome shotgun (WGS) entry which is preliminary data.</text>
</comment>
<protein>
    <submittedName>
        <fullName evidence="1">Uncharacterized protein</fullName>
    </submittedName>
</protein>